<reference evidence="2" key="1">
    <citation type="journal article" date="2023" name="Science">
        <title>Genome structures resolve the early diversification of teleost fishes.</title>
        <authorList>
            <person name="Parey E."/>
            <person name="Louis A."/>
            <person name="Montfort J."/>
            <person name="Bouchez O."/>
            <person name="Roques C."/>
            <person name="Iampietro C."/>
            <person name="Lluch J."/>
            <person name="Castinel A."/>
            <person name="Donnadieu C."/>
            <person name="Desvignes T."/>
            <person name="Floi Bucao C."/>
            <person name="Jouanno E."/>
            <person name="Wen M."/>
            <person name="Mejri S."/>
            <person name="Dirks R."/>
            <person name="Jansen H."/>
            <person name="Henkel C."/>
            <person name="Chen W.J."/>
            <person name="Zahm M."/>
            <person name="Cabau C."/>
            <person name="Klopp C."/>
            <person name="Thompson A.W."/>
            <person name="Robinson-Rechavi M."/>
            <person name="Braasch I."/>
            <person name="Lecointre G."/>
            <person name="Bobe J."/>
            <person name="Postlethwait J.H."/>
            <person name="Berthelot C."/>
            <person name="Roest Crollius H."/>
            <person name="Guiguen Y."/>
        </authorList>
    </citation>
    <scope>NUCLEOTIDE SEQUENCE</scope>
    <source>
        <strain evidence="2">NC1722</strain>
    </source>
</reference>
<dbReference type="Proteomes" id="UP001221898">
    <property type="component" value="Unassembled WGS sequence"/>
</dbReference>
<evidence type="ECO:0000313" key="2">
    <source>
        <dbReference type="EMBL" id="KAJ8397663.1"/>
    </source>
</evidence>
<gene>
    <name evidence="2" type="ORF">AAFF_G00436620</name>
</gene>
<accession>A0AAD7WI48</accession>
<proteinExistence type="predicted"/>
<sequence length="140" mass="15227">MGHTLHLFTVVENVGNVPVEKVEMEGTETGMTPEAMLHYLLRIHGEQQRASLAIMESLERNTAAQEQRAYQEAGAAVCLQRKADTSAPKSPGPQPWMMGRGASCCPLGKPQPDGRECARTTLVLEVRGSWPYGAALPQRG</sequence>
<protein>
    <submittedName>
        <fullName evidence="2">Uncharacterized protein</fullName>
    </submittedName>
</protein>
<dbReference type="AlphaFoldDB" id="A0AAD7WI48"/>
<dbReference type="EMBL" id="JAINUG010000096">
    <property type="protein sequence ID" value="KAJ8397663.1"/>
    <property type="molecule type" value="Genomic_DNA"/>
</dbReference>
<comment type="caution">
    <text evidence="2">The sequence shown here is derived from an EMBL/GenBank/DDBJ whole genome shotgun (WGS) entry which is preliminary data.</text>
</comment>
<organism evidence="2 3">
    <name type="scientific">Aldrovandia affinis</name>
    <dbReference type="NCBI Taxonomy" id="143900"/>
    <lineage>
        <taxon>Eukaryota</taxon>
        <taxon>Metazoa</taxon>
        <taxon>Chordata</taxon>
        <taxon>Craniata</taxon>
        <taxon>Vertebrata</taxon>
        <taxon>Euteleostomi</taxon>
        <taxon>Actinopterygii</taxon>
        <taxon>Neopterygii</taxon>
        <taxon>Teleostei</taxon>
        <taxon>Notacanthiformes</taxon>
        <taxon>Halosauridae</taxon>
        <taxon>Aldrovandia</taxon>
    </lineage>
</organism>
<feature type="region of interest" description="Disordered" evidence="1">
    <location>
        <begin position="83"/>
        <end position="102"/>
    </location>
</feature>
<name>A0AAD7WI48_9TELE</name>
<keyword evidence="3" id="KW-1185">Reference proteome</keyword>
<evidence type="ECO:0000313" key="3">
    <source>
        <dbReference type="Proteomes" id="UP001221898"/>
    </source>
</evidence>
<evidence type="ECO:0000256" key="1">
    <source>
        <dbReference type="SAM" id="MobiDB-lite"/>
    </source>
</evidence>